<keyword evidence="13" id="KW-1185">Reference proteome</keyword>
<dbReference type="FunFam" id="3.90.950.10:FF:000001">
    <property type="entry name" value="dITP/XTP pyrophosphatase"/>
    <property type="match status" value="1"/>
</dbReference>
<dbReference type="NCBIfam" id="NF011397">
    <property type="entry name" value="PRK14822.1"/>
    <property type="match status" value="1"/>
</dbReference>
<comment type="caution">
    <text evidence="12">The sequence shown here is derived from an EMBL/GenBank/DDBJ whole genome shotgun (WGS) entry which is preliminary data.</text>
</comment>
<dbReference type="HAMAP" id="MF_01405">
    <property type="entry name" value="Non_canon_purine_NTPase"/>
    <property type="match status" value="1"/>
</dbReference>
<dbReference type="InterPro" id="IPR029001">
    <property type="entry name" value="ITPase-like_fam"/>
</dbReference>
<evidence type="ECO:0000256" key="8">
    <source>
        <dbReference type="ARBA" id="ARBA00051875"/>
    </source>
</evidence>
<evidence type="ECO:0000256" key="5">
    <source>
        <dbReference type="ARBA" id="ARBA00022801"/>
    </source>
</evidence>
<accession>A0A0F4LYL7</accession>
<comment type="catalytic activity">
    <reaction evidence="9 10">
        <text>XTP + H2O = XMP + diphosphate + H(+)</text>
        <dbReference type="Rhea" id="RHEA:28610"/>
        <dbReference type="ChEBI" id="CHEBI:15377"/>
        <dbReference type="ChEBI" id="CHEBI:15378"/>
        <dbReference type="ChEBI" id="CHEBI:33019"/>
        <dbReference type="ChEBI" id="CHEBI:57464"/>
        <dbReference type="ChEBI" id="CHEBI:61314"/>
        <dbReference type="EC" id="3.6.1.66"/>
    </reaction>
</comment>
<dbReference type="InterPro" id="IPR020922">
    <property type="entry name" value="dITP/XTP_pyrophosphatase"/>
</dbReference>
<dbReference type="OrthoDB" id="9807456at2"/>
<evidence type="ECO:0000256" key="11">
    <source>
        <dbReference type="RuleBase" id="RU003781"/>
    </source>
</evidence>
<keyword evidence="5 10" id="KW-0378">Hydrolase</keyword>
<dbReference type="RefSeq" id="WP_046315812.1">
    <property type="nucleotide sequence ID" value="NZ_JAMBJK010000003.1"/>
</dbReference>
<dbReference type="GO" id="GO:0009146">
    <property type="term" value="P:purine nucleoside triphosphate catabolic process"/>
    <property type="evidence" value="ECO:0007669"/>
    <property type="project" value="UniProtKB-UniRule"/>
</dbReference>
<dbReference type="GO" id="GO:0005829">
    <property type="term" value="C:cytosol"/>
    <property type="evidence" value="ECO:0007669"/>
    <property type="project" value="TreeGrafter"/>
</dbReference>
<dbReference type="Proteomes" id="UP000033558">
    <property type="component" value="Unassembled WGS sequence"/>
</dbReference>
<feature type="binding site" evidence="10">
    <location>
        <begin position="181"/>
        <end position="182"/>
    </location>
    <ligand>
        <name>substrate</name>
    </ligand>
</feature>
<gene>
    <name evidence="12" type="ORF">JG30_04300</name>
</gene>
<dbReference type="GO" id="GO:0000166">
    <property type="term" value="F:nucleotide binding"/>
    <property type="evidence" value="ECO:0007669"/>
    <property type="project" value="UniProtKB-KW"/>
</dbReference>
<dbReference type="GO" id="GO:0036220">
    <property type="term" value="F:ITP diphosphatase activity"/>
    <property type="evidence" value="ECO:0007669"/>
    <property type="project" value="UniProtKB-UniRule"/>
</dbReference>
<evidence type="ECO:0000256" key="2">
    <source>
        <dbReference type="ARBA" id="ARBA00011738"/>
    </source>
</evidence>
<comment type="function">
    <text evidence="10">Pyrophosphatase that catalyzes the hydrolysis of nucleoside triphosphates to their monophosphate derivatives, with a high preference for the non-canonical purine nucleotides XTP (xanthosine triphosphate), dITP (deoxyinosine triphosphate) and ITP. Seems to function as a house-cleaning enzyme that removes non-canonical purine nucleotides from the nucleotide pool, thus preventing their incorporation into DNA/RNA and avoiding chromosomal lesions.</text>
</comment>
<feature type="binding site" evidence="10">
    <location>
        <position position="176"/>
    </location>
    <ligand>
        <name>substrate</name>
    </ligand>
</feature>
<name>A0A0F4LYL7_9LACO</name>
<keyword evidence="4 10" id="KW-0547">Nucleotide-binding</keyword>
<evidence type="ECO:0000256" key="4">
    <source>
        <dbReference type="ARBA" id="ARBA00022741"/>
    </source>
</evidence>
<comment type="catalytic activity">
    <reaction evidence="8 10">
        <text>dITP + H2O = dIMP + diphosphate + H(+)</text>
        <dbReference type="Rhea" id="RHEA:28342"/>
        <dbReference type="ChEBI" id="CHEBI:15377"/>
        <dbReference type="ChEBI" id="CHEBI:15378"/>
        <dbReference type="ChEBI" id="CHEBI:33019"/>
        <dbReference type="ChEBI" id="CHEBI:61194"/>
        <dbReference type="ChEBI" id="CHEBI:61382"/>
        <dbReference type="EC" id="3.6.1.66"/>
    </reaction>
</comment>
<dbReference type="GO" id="GO:0035870">
    <property type="term" value="F:dITP diphosphatase activity"/>
    <property type="evidence" value="ECO:0007669"/>
    <property type="project" value="UniProtKB-UniRule"/>
</dbReference>
<evidence type="ECO:0000256" key="7">
    <source>
        <dbReference type="ARBA" id="ARBA00023080"/>
    </source>
</evidence>
<evidence type="ECO:0000256" key="9">
    <source>
        <dbReference type="ARBA" id="ARBA00052017"/>
    </source>
</evidence>
<organism evidence="12 13">
    <name type="scientific">Bombilactobacillus mellifer</name>
    <dbReference type="NCBI Taxonomy" id="1218492"/>
    <lineage>
        <taxon>Bacteria</taxon>
        <taxon>Bacillati</taxon>
        <taxon>Bacillota</taxon>
        <taxon>Bacilli</taxon>
        <taxon>Lactobacillales</taxon>
        <taxon>Lactobacillaceae</taxon>
        <taxon>Bombilactobacillus</taxon>
    </lineage>
</organism>
<comment type="caution">
    <text evidence="10">Lacks conserved residue(s) required for the propagation of feature annotation.</text>
</comment>
<comment type="catalytic activity">
    <reaction evidence="10">
        <text>ITP + H2O = IMP + diphosphate + H(+)</text>
        <dbReference type="Rhea" id="RHEA:29399"/>
        <dbReference type="ChEBI" id="CHEBI:15377"/>
        <dbReference type="ChEBI" id="CHEBI:15378"/>
        <dbReference type="ChEBI" id="CHEBI:33019"/>
        <dbReference type="ChEBI" id="CHEBI:58053"/>
        <dbReference type="ChEBI" id="CHEBI:61402"/>
        <dbReference type="EC" id="3.6.1.66"/>
    </reaction>
</comment>
<feature type="binding site" evidence="10">
    <location>
        <position position="71"/>
    </location>
    <ligand>
        <name>substrate</name>
    </ligand>
</feature>
<protein>
    <recommendedName>
        <fullName evidence="10">dITP/XTP pyrophosphatase</fullName>
        <ecNumber evidence="10">3.6.1.66</ecNumber>
    </recommendedName>
    <alternativeName>
        <fullName evidence="10">Non-canonical purine NTP pyrophosphatase</fullName>
    </alternativeName>
    <alternativeName>
        <fullName evidence="10">Non-standard purine NTP pyrophosphatase</fullName>
    </alternativeName>
    <alternativeName>
        <fullName evidence="10">Nucleoside-triphosphate diphosphatase</fullName>
    </alternativeName>
    <alternativeName>
        <fullName evidence="10">Nucleoside-triphosphate pyrophosphatase</fullName>
        <shortName evidence="10">NTPase</shortName>
    </alternativeName>
</protein>
<feature type="active site" description="Proton acceptor" evidence="10">
    <location>
        <position position="70"/>
    </location>
</feature>
<reference evidence="12 13" key="1">
    <citation type="submission" date="2015-01" db="EMBL/GenBank/DDBJ databases">
        <title>Comparative genomics of the lactic acid bacteria isolated from the honey bee gut.</title>
        <authorList>
            <person name="Ellegaard K.M."/>
            <person name="Tamarit D."/>
            <person name="Javelind E."/>
            <person name="Olofsson T."/>
            <person name="Andersson S.G."/>
            <person name="Vasquez A."/>
        </authorList>
    </citation>
    <scope>NUCLEOTIDE SEQUENCE [LARGE SCALE GENOMIC DNA]</scope>
    <source>
        <strain evidence="12 13">Bin4</strain>
    </source>
</reference>
<evidence type="ECO:0000256" key="6">
    <source>
        <dbReference type="ARBA" id="ARBA00022842"/>
    </source>
</evidence>
<comment type="subunit">
    <text evidence="2 10">Homodimer.</text>
</comment>
<comment type="cofactor">
    <cofactor evidence="10">
        <name>Mg(2+)</name>
        <dbReference type="ChEBI" id="CHEBI:18420"/>
    </cofactor>
    <text evidence="10">Binds 1 Mg(2+) ion per subunit.</text>
</comment>
<evidence type="ECO:0000313" key="13">
    <source>
        <dbReference type="Proteomes" id="UP000033558"/>
    </source>
</evidence>
<dbReference type="EC" id="3.6.1.66" evidence="10"/>
<dbReference type="PATRIC" id="fig|1218492.5.peg.553"/>
<dbReference type="PANTHER" id="PTHR11067:SF9">
    <property type="entry name" value="INOSINE TRIPHOSPHATE PYROPHOSPHATASE"/>
    <property type="match status" value="1"/>
</dbReference>
<dbReference type="NCBIfam" id="TIGR00042">
    <property type="entry name" value="RdgB/HAM1 family non-canonical purine NTP pyrophosphatase"/>
    <property type="match status" value="1"/>
</dbReference>
<feature type="binding site" evidence="10">
    <location>
        <position position="70"/>
    </location>
    <ligand>
        <name>Mg(2+)</name>
        <dbReference type="ChEBI" id="CHEBI:18420"/>
    </ligand>
</feature>
<dbReference type="Pfam" id="PF01725">
    <property type="entry name" value="Ham1p_like"/>
    <property type="match status" value="1"/>
</dbReference>
<dbReference type="HOGENOM" id="CLU_082080_0_2_9"/>
<keyword evidence="7 10" id="KW-0546">Nucleotide metabolism</keyword>
<comment type="similarity">
    <text evidence="1 10 11">Belongs to the HAM1 NTPase family.</text>
</comment>
<dbReference type="AlphaFoldDB" id="A0A0F4LYL7"/>
<evidence type="ECO:0000256" key="1">
    <source>
        <dbReference type="ARBA" id="ARBA00008023"/>
    </source>
</evidence>
<evidence type="ECO:0000256" key="3">
    <source>
        <dbReference type="ARBA" id="ARBA00022723"/>
    </source>
</evidence>
<dbReference type="GO" id="GO:0009117">
    <property type="term" value="P:nucleotide metabolic process"/>
    <property type="evidence" value="ECO:0007669"/>
    <property type="project" value="UniProtKB-KW"/>
</dbReference>
<dbReference type="EMBL" id="JXJQ01000005">
    <property type="protein sequence ID" value="KJY62641.1"/>
    <property type="molecule type" value="Genomic_DNA"/>
</dbReference>
<sequence>MNQILLATQNSNKVRELTDLLADTAVQVLSFSDLPPVPEVVETGTTFEANARLKVQAAVKHFHLPTLADDSGLEVTYLHGRPGVYSARYAGNHDDAANNAKLLSELAGVAPAQRTAQFVTTLVFQDPATNKEIVTRGCLKGQIATVPQGDNGFGYDPLFYIPAANQTLAQMSPTEKNRLSHRGQALRKFVQQYRLLYQK</sequence>
<feature type="binding site" evidence="10">
    <location>
        <begin position="153"/>
        <end position="156"/>
    </location>
    <ligand>
        <name>substrate</name>
    </ligand>
</feature>
<feature type="binding site" evidence="10">
    <location>
        <begin position="8"/>
        <end position="13"/>
    </location>
    <ligand>
        <name>substrate</name>
    </ligand>
</feature>
<evidence type="ECO:0000313" key="12">
    <source>
        <dbReference type="EMBL" id="KJY62641.1"/>
    </source>
</evidence>
<dbReference type="PANTHER" id="PTHR11067">
    <property type="entry name" value="INOSINE TRIPHOSPHATE PYROPHOSPHATASE/HAM1 PROTEIN"/>
    <property type="match status" value="1"/>
</dbReference>
<keyword evidence="6 10" id="KW-0460">Magnesium</keyword>
<keyword evidence="3 10" id="KW-0479">Metal-binding</keyword>
<dbReference type="STRING" id="1218492.JG30_04300"/>
<dbReference type="GO" id="GO:0017111">
    <property type="term" value="F:ribonucleoside triphosphate phosphatase activity"/>
    <property type="evidence" value="ECO:0007669"/>
    <property type="project" value="InterPro"/>
</dbReference>
<dbReference type="CDD" id="cd00515">
    <property type="entry name" value="HAM1"/>
    <property type="match status" value="1"/>
</dbReference>
<dbReference type="SUPFAM" id="SSF52972">
    <property type="entry name" value="ITPase-like"/>
    <property type="match status" value="1"/>
</dbReference>
<dbReference type="InterPro" id="IPR002637">
    <property type="entry name" value="RdgB/HAM1"/>
</dbReference>
<dbReference type="Gene3D" id="3.90.950.10">
    <property type="match status" value="1"/>
</dbReference>
<proteinExistence type="inferred from homology"/>
<dbReference type="GO" id="GO:0036222">
    <property type="term" value="F:XTP diphosphatase activity"/>
    <property type="evidence" value="ECO:0007669"/>
    <property type="project" value="UniProtKB-UniRule"/>
</dbReference>
<evidence type="ECO:0000256" key="10">
    <source>
        <dbReference type="HAMAP-Rule" id="MF_01405"/>
    </source>
</evidence>
<dbReference type="GO" id="GO:0046872">
    <property type="term" value="F:metal ion binding"/>
    <property type="evidence" value="ECO:0007669"/>
    <property type="project" value="UniProtKB-KW"/>
</dbReference>